<evidence type="ECO:0000313" key="1">
    <source>
        <dbReference type="EMBL" id="KAG1313322.1"/>
    </source>
</evidence>
<dbReference type="AlphaFoldDB" id="A0A9P6XH20"/>
<gene>
    <name evidence="1" type="ORF">G6F64_002348</name>
</gene>
<proteinExistence type="predicted"/>
<dbReference type="EMBL" id="JAANQT010000202">
    <property type="protein sequence ID" value="KAG1313322.1"/>
    <property type="molecule type" value="Genomic_DNA"/>
</dbReference>
<comment type="caution">
    <text evidence="1">The sequence shown here is derived from an EMBL/GenBank/DDBJ whole genome shotgun (WGS) entry which is preliminary data.</text>
</comment>
<sequence length="172" mass="20004">MSNQTLKDNRSLHKNKSIKSLLKQLSVSRLGHPETTNPNFVSRLKEAKLDTLQLVNVIYRLTENTQAQAKAATILHQQLKYIVDRGLQEEDLPIFEESIEQARRLAVYGYGTARQQEQEAREFTTKAFKLPNSLEHLETPSMGEKRHAFDDQFISQYYEELYKEEQLNFNSS</sequence>
<dbReference type="Proteomes" id="UP000716291">
    <property type="component" value="Unassembled WGS sequence"/>
</dbReference>
<reference evidence="1" key="1">
    <citation type="journal article" date="2020" name="Microb. Genom.">
        <title>Genetic diversity of clinical and environmental Mucorales isolates obtained from an investigation of mucormycosis cases among solid organ transplant recipients.</title>
        <authorList>
            <person name="Nguyen M.H."/>
            <person name="Kaul D."/>
            <person name="Muto C."/>
            <person name="Cheng S.J."/>
            <person name="Richter R.A."/>
            <person name="Bruno V.M."/>
            <person name="Liu G."/>
            <person name="Beyhan S."/>
            <person name="Sundermann A.J."/>
            <person name="Mounaud S."/>
            <person name="Pasculle A.W."/>
            <person name="Nierman W.C."/>
            <person name="Driscoll E."/>
            <person name="Cumbie R."/>
            <person name="Clancy C.J."/>
            <person name="Dupont C.L."/>
        </authorList>
    </citation>
    <scope>NUCLEOTIDE SEQUENCE</scope>
    <source>
        <strain evidence="1">GL11</strain>
    </source>
</reference>
<accession>A0A9P6XH20</accession>
<evidence type="ECO:0000313" key="2">
    <source>
        <dbReference type="Proteomes" id="UP000716291"/>
    </source>
</evidence>
<organism evidence="1 2">
    <name type="scientific">Rhizopus oryzae</name>
    <name type="common">Mucormycosis agent</name>
    <name type="synonym">Rhizopus arrhizus var. delemar</name>
    <dbReference type="NCBI Taxonomy" id="64495"/>
    <lineage>
        <taxon>Eukaryota</taxon>
        <taxon>Fungi</taxon>
        <taxon>Fungi incertae sedis</taxon>
        <taxon>Mucoromycota</taxon>
        <taxon>Mucoromycotina</taxon>
        <taxon>Mucoromycetes</taxon>
        <taxon>Mucorales</taxon>
        <taxon>Mucorineae</taxon>
        <taxon>Rhizopodaceae</taxon>
        <taxon>Rhizopus</taxon>
    </lineage>
</organism>
<keyword evidence="2" id="KW-1185">Reference proteome</keyword>
<protein>
    <submittedName>
        <fullName evidence="1">Uncharacterized protein</fullName>
    </submittedName>
</protein>
<name>A0A9P6XH20_RHIOR</name>